<protein>
    <submittedName>
        <fullName evidence="5">C1 family peptidase</fullName>
    </submittedName>
</protein>
<keyword evidence="6" id="KW-1185">Reference proteome</keyword>
<dbReference type="InterPro" id="IPR025661">
    <property type="entry name" value="Pept_asp_AS"/>
</dbReference>
<comment type="caution">
    <text evidence="5">The sequence shown here is derived from an EMBL/GenBank/DDBJ whole genome shotgun (WGS) entry which is preliminary data.</text>
</comment>
<evidence type="ECO:0000256" key="2">
    <source>
        <dbReference type="ARBA" id="ARBA00023157"/>
    </source>
</evidence>
<dbReference type="Gene3D" id="2.60.40.4070">
    <property type="match status" value="1"/>
</dbReference>
<dbReference type="PANTHER" id="PTHR12411">
    <property type="entry name" value="CYSTEINE PROTEASE FAMILY C1-RELATED"/>
    <property type="match status" value="1"/>
</dbReference>
<reference evidence="5 6" key="1">
    <citation type="submission" date="2024-09" db="EMBL/GenBank/DDBJ databases">
        <authorList>
            <person name="D'Angelo T."/>
        </authorList>
    </citation>
    <scope>NUCLEOTIDE SEQUENCE [LARGE SCALE GENOMIC DNA]</scope>
    <source>
        <strain evidence="5">SAG AM-311-F02</strain>
    </source>
</reference>
<dbReference type="PRINTS" id="PR00705">
    <property type="entry name" value="PAPAIN"/>
</dbReference>
<comment type="similarity">
    <text evidence="1">Belongs to the peptidase C1 family.</text>
</comment>
<evidence type="ECO:0000259" key="3">
    <source>
        <dbReference type="SMART" id="SM00645"/>
    </source>
</evidence>
<name>A0ABV6YNX2_UNCEI</name>
<dbReference type="InterPro" id="IPR039417">
    <property type="entry name" value="Peptidase_C1A_papain-like"/>
</dbReference>
<feature type="domain" description="Peptidase C1A papain C-terminal" evidence="3">
    <location>
        <begin position="86"/>
        <end position="304"/>
    </location>
</feature>
<dbReference type="Proteomes" id="UP001594288">
    <property type="component" value="Unassembled WGS sequence"/>
</dbReference>
<dbReference type="InterPro" id="IPR000668">
    <property type="entry name" value="Peptidase_C1A_C"/>
</dbReference>
<dbReference type="InterPro" id="IPR000169">
    <property type="entry name" value="Pept_cys_AS"/>
</dbReference>
<dbReference type="Gene3D" id="3.90.70.10">
    <property type="entry name" value="Cysteine proteinases"/>
    <property type="match status" value="1"/>
</dbReference>
<evidence type="ECO:0000256" key="1">
    <source>
        <dbReference type="ARBA" id="ARBA00008455"/>
    </source>
</evidence>
<feature type="domain" description="Carbohydrate binding module family 25" evidence="4">
    <location>
        <begin position="323"/>
        <end position="406"/>
    </location>
</feature>
<organism evidence="5 6">
    <name type="scientific">Eiseniibacteriota bacterium</name>
    <dbReference type="NCBI Taxonomy" id="2212470"/>
    <lineage>
        <taxon>Bacteria</taxon>
        <taxon>Candidatus Eiseniibacteriota</taxon>
    </lineage>
</organism>
<evidence type="ECO:0000313" key="6">
    <source>
        <dbReference type="Proteomes" id="UP001594288"/>
    </source>
</evidence>
<dbReference type="SMART" id="SM01066">
    <property type="entry name" value="CBM_25"/>
    <property type="match status" value="1"/>
</dbReference>
<dbReference type="SMART" id="SM00645">
    <property type="entry name" value="Pept_C1"/>
    <property type="match status" value="1"/>
</dbReference>
<dbReference type="PROSITE" id="PS00139">
    <property type="entry name" value="THIOL_PROTEASE_CYS"/>
    <property type="match status" value="1"/>
</dbReference>
<dbReference type="EMBL" id="JBHPEI010000017">
    <property type="protein sequence ID" value="MFC1799617.1"/>
    <property type="molecule type" value="Genomic_DNA"/>
</dbReference>
<dbReference type="Pfam" id="PF16760">
    <property type="entry name" value="CBM53"/>
    <property type="match status" value="1"/>
</dbReference>
<keyword evidence="2" id="KW-1015">Disulfide bond</keyword>
<evidence type="ECO:0000259" key="4">
    <source>
        <dbReference type="SMART" id="SM01066"/>
    </source>
</evidence>
<dbReference type="InterPro" id="IPR038765">
    <property type="entry name" value="Papain-like_cys_pep_sf"/>
</dbReference>
<dbReference type="PROSITE" id="PS00640">
    <property type="entry name" value="THIOL_PROTEASE_ASN"/>
    <property type="match status" value="1"/>
</dbReference>
<dbReference type="PROSITE" id="PS00639">
    <property type="entry name" value="THIOL_PROTEASE_HIS"/>
    <property type="match status" value="1"/>
</dbReference>
<evidence type="ECO:0000313" key="5">
    <source>
        <dbReference type="EMBL" id="MFC1799617.1"/>
    </source>
</evidence>
<dbReference type="Pfam" id="PF00112">
    <property type="entry name" value="Peptidase_C1"/>
    <property type="match status" value="1"/>
</dbReference>
<dbReference type="SUPFAM" id="SSF54001">
    <property type="entry name" value="Cysteine proteinases"/>
    <property type="match status" value="1"/>
</dbReference>
<dbReference type="InterPro" id="IPR013128">
    <property type="entry name" value="Peptidase_C1A"/>
</dbReference>
<dbReference type="InterPro" id="IPR013783">
    <property type="entry name" value="Ig-like_fold"/>
</dbReference>
<sequence length="678" mass="72477">MKALALLVVCVVVIGGLAATSLGADSHSAINIEILRETIDRLGLEYTVEENWVTRLTPEERSRLCGAIIPDTPEDFIMWETRPTGGVTQIDWRDIAGQSFVSGIRDQGPCGSCWAFGALATMESAKMIALDQPDTDPDFSEQNVMTCNWAGHGCSGGDNGVALEMARLAGVPPEGCNPYEATDQLACRTSCPETYDLVEKIAAWGVVSGDVVDIDAINAALEYGPVSTTFQIYESFYAYAGGIYSAVGSVPTDGWHCVAIVGFNDTEGYWIAKNSWSEDWGEDGYFRISYNGGCRFGKYTLACAYATTWDEAVWLVPPSPVAGDPVTVFYDPAGRWLDGTPTSIIHRGHNGWTGVTEDPMVWNHGEEAWEVTFTVPADAHNIQFVFNNGTDTWDNNGGADWSLPVESPGGVFVMDGYLDPSVPLLANEGGPGLYGSWAGGTLYLATLSVGSTPGVDHFLMVVDDTSGTVPAVWGKAGNTVPWAYFLGNENSNGWAGWFDAGEAFHEGPEYARANTGPYLEGTLDIDVLYGGIPPAKLWVAAVAYDNYDGGVLMYQSPAGNGNGNLEGFELYPLELPSAAPAGITSESGEWQLTAEPNPFSSRVAVELSLASSEPVRVAVYDVVGRKIATLHDGLAGPGPMSVHWDGRDLRGAPCASGIYFLCATGRTKSLISKATLLR</sequence>
<dbReference type="CDD" id="cd02248">
    <property type="entry name" value="Peptidase_C1A"/>
    <property type="match status" value="1"/>
</dbReference>
<dbReference type="InterPro" id="IPR025660">
    <property type="entry name" value="Pept_his_AS"/>
</dbReference>
<proteinExistence type="inferred from homology"/>
<dbReference type="InterPro" id="IPR005085">
    <property type="entry name" value="CBM25"/>
</dbReference>
<accession>A0ABV6YNX2</accession>
<dbReference type="Gene3D" id="2.60.40.10">
    <property type="entry name" value="Immunoglobulins"/>
    <property type="match status" value="1"/>
</dbReference>
<gene>
    <name evidence="5" type="ORF">ACFL2Z_01740</name>
</gene>